<comment type="caution">
    <text evidence="2">The sequence shown here is derived from an EMBL/GenBank/DDBJ whole genome shotgun (WGS) entry which is preliminary data.</text>
</comment>
<gene>
    <name evidence="2" type="ORF">EVA_12610</name>
</gene>
<proteinExistence type="predicted"/>
<evidence type="ECO:0000256" key="1">
    <source>
        <dbReference type="SAM" id="MobiDB-lite"/>
    </source>
</evidence>
<name>J9GBZ3_9ZZZZ</name>
<dbReference type="InterPro" id="IPR014729">
    <property type="entry name" value="Rossmann-like_a/b/a_fold"/>
</dbReference>
<dbReference type="Pfam" id="PF05636">
    <property type="entry name" value="HIGH_NTase1"/>
    <property type="match status" value="1"/>
</dbReference>
<feature type="region of interest" description="Disordered" evidence="1">
    <location>
        <begin position="191"/>
        <end position="218"/>
    </location>
</feature>
<dbReference type="Gene3D" id="3.40.50.620">
    <property type="entry name" value="HUPs"/>
    <property type="match status" value="1"/>
</dbReference>
<dbReference type="PANTHER" id="PTHR37825:SF1">
    <property type="entry name" value="TRNA(MET) CYTIDINE ACETATE LIGASE"/>
    <property type="match status" value="1"/>
</dbReference>
<evidence type="ECO:0000313" key="2">
    <source>
        <dbReference type="EMBL" id="EJW99282.1"/>
    </source>
</evidence>
<protein>
    <submittedName>
        <fullName evidence="2">Nucleotidyltransferase</fullName>
    </submittedName>
</protein>
<dbReference type="PANTHER" id="PTHR37825">
    <property type="entry name" value="TRNA(MET) CYTIDINE ACETATE LIGASE"/>
    <property type="match status" value="1"/>
</dbReference>
<reference evidence="2" key="1">
    <citation type="journal article" date="2012" name="PLoS ONE">
        <title>Gene sets for utilization of primary and secondary nutrition supplies in the distal gut of endangered iberian lynx.</title>
        <authorList>
            <person name="Alcaide M."/>
            <person name="Messina E."/>
            <person name="Richter M."/>
            <person name="Bargiela R."/>
            <person name="Peplies J."/>
            <person name="Huws S.A."/>
            <person name="Newbold C.J."/>
            <person name="Golyshin P.N."/>
            <person name="Simon M.A."/>
            <person name="Lopez G."/>
            <person name="Yakimov M.M."/>
            <person name="Ferrer M."/>
        </authorList>
    </citation>
    <scope>NUCLEOTIDE SEQUENCE</scope>
</reference>
<dbReference type="SUPFAM" id="SSF52374">
    <property type="entry name" value="Nucleotidylyl transferase"/>
    <property type="match status" value="1"/>
</dbReference>
<dbReference type="InterPro" id="IPR008513">
    <property type="entry name" value="tRNA(Met)_cyd_acetate_ligase"/>
</dbReference>
<dbReference type="GO" id="GO:0016740">
    <property type="term" value="F:transferase activity"/>
    <property type="evidence" value="ECO:0007669"/>
    <property type="project" value="UniProtKB-KW"/>
</dbReference>
<keyword evidence="2" id="KW-0808">Transferase</keyword>
<organism evidence="2">
    <name type="scientific">gut metagenome</name>
    <dbReference type="NCBI Taxonomy" id="749906"/>
    <lineage>
        <taxon>unclassified sequences</taxon>
        <taxon>metagenomes</taxon>
        <taxon>organismal metagenomes</taxon>
    </lineage>
</organism>
<accession>J9GBZ3</accession>
<dbReference type="EMBL" id="AMCI01003877">
    <property type="protein sequence ID" value="EJW99282.1"/>
    <property type="molecule type" value="Genomic_DNA"/>
</dbReference>
<sequence length="218" mass="23862">MNIIGIVCEYNPFHNGHAYHLMMSRQALGEDAAVICVMSGDFMQRGEAAVYSKFARAEAACRCGANLVIELPLPWSLSSAESFARGSVGILSAMGATHLSFGSETGEIEPLKKLSELLIKPEFNEKIKDVLNRDGNLSFAAARQIAAEEEVGELSQQLELPNNILAIEYLKAIYELQLPIIPMTVQRFGSGHDMKHGGSGPKSATELRNMLKIRKKPE</sequence>
<dbReference type="AlphaFoldDB" id="J9GBZ3"/>